<dbReference type="Pfam" id="PF00294">
    <property type="entry name" value="PfkB"/>
    <property type="match status" value="1"/>
</dbReference>
<dbReference type="SUPFAM" id="SSF53613">
    <property type="entry name" value="Ribokinase-like"/>
    <property type="match status" value="1"/>
</dbReference>
<dbReference type="RefSeq" id="WP_069326702.1">
    <property type="nucleotide sequence ID" value="NZ_MDER01000031.1"/>
</dbReference>
<dbReference type="InterPro" id="IPR011611">
    <property type="entry name" value="PfkB_dom"/>
</dbReference>
<dbReference type="Gene3D" id="3.40.1190.20">
    <property type="match status" value="1"/>
</dbReference>
<dbReference type="CDD" id="cd01166">
    <property type="entry name" value="KdgK"/>
    <property type="match status" value="1"/>
</dbReference>
<name>A0A1E3L656_9BACL</name>
<feature type="domain" description="Carbohydrate kinase PfkB" evidence="5">
    <location>
        <begin position="7"/>
        <end position="298"/>
    </location>
</feature>
<dbReference type="PROSITE" id="PS00584">
    <property type="entry name" value="PFKB_KINASES_2"/>
    <property type="match status" value="1"/>
</dbReference>
<keyword evidence="3 4" id="KW-0418">Kinase</keyword>
<dbReference type="EMBL" id="MDER01000031">
    <property type="protein sequence ID" value="ODP29259.1"/>
    <property type="molecule type" value="Genomic_DNA"/>
</dbReference>
<evidence type="ECO:0000256" key="1">
    <source>
        <dbReference type="ARBA" id="ARBA00010688"/>
    </source>
</evidence>
<keyword evidence="2 4" id="KW-0808">Transferase</keyword>
<evidence type="ECO:0000313" key="6">
    <source>
        <dbReference type="EMBL" id="ODP29259.1"/>
    </source>
</evidence>
<sequence>MNEKQYDVVSIGDANIDLIVAGSDQMPLPGQEVFVKNMLIHIGGGAALFSMALAKMGLKVAFNGVLGSDYYGRFILDEFSELNIDTSYIRQSEHNNTGISIAINPEQDRSFITYMGSNAEVRMEDLNENSMRYGRHVHLTGYQGSRNHDAYIQMIKKIKSFGATISFDVGWDDSGEWYSGIFEIMSEVDIFFLNELEALHYTGCSEIRESINKMSQHAEHLVVKMGSRGAVSVQNHQMVYRSAYTITAVDTTGAGDSFNAGYMYGVLTGHDTGECLQYGNACGALSVSAYGGNTGIPDQAGVEDFIAKQAGHIADDWEVIV</sequence>
<dbReference type="InterPro" id="IPR029056">
    <property type="entry name" value="Ribokinase-like"/>
</dbReference>
<proteinExistence type="inferred from homology"/>
<accession>A0A1E3L656</accession>
<dbReference type="AlphaFoldDB" id="A0A1E3L656"/>
<evidence type="ECO:0000259" key="5">
    <source>
        <dbReference type="Pfam" id="PF00294"/>
    </source>
</evidence>
<evidence type="ECO:0000313" key="7">
    <source>
        <dbReference type="Proteomes" id="UP000094578"/>
    </source>
</evidence>
<dbReference type="PANTHER" id="PTHR10584:SF166">
    <property type="entry name" value="RIBOKINASE"/>
    <property type="match status" value="1"/>
</dbReference>
<evidence type="ECO:0000256" key="3">
    <source>
        <dbReference type="ARBA" id="ARBA00022777"/>
    </source>
</evidence>
<dbReference type="InterPro" id="IPR002173">
    <property type="entry name" value="Carboh/pur_kinase_PfkB_CS"/>
</dbReference>
<keyword evidence="7" id="KW-1185">Reference proteome</keyword>
<dbReference type="GO" id="GO:0004747">
    <property type="term" value="F:ribokinase activity"/>
    <property type="evidence" value="ECO:0007669"/>
    <property type="project" value="UniProtKB-EC"/>
</dbReference>
<evidence type="ECO:0000256" key="4">
    <source>
        <dbReference type="RuleBase" id="RU003704"/>
    </source>
</evidence>
<dbReference type="EC" id="2.7.1.15" evidence="6"/>
<comment type="caution">
    <text evidence="6">The sequence shown here is derived from an EMBL/GenBank/DDBJ whole genome shotgun (WGS) entry which is preliminary data.</text>
</comment>
<protein>
    <submittedName>
        <fullName evidence="6">Ribokinase</fullName>
        <ecNumber evidence="6">2.7.1.15</ecNumber>
    </submittedName>
</protein>
<evidence type="ECO:0000256" key="2">
    <source>
        <dbReference type="ARBA" id="ARBA00022679"/>
    </source>
</evidence>
<gene>
    <name evidence="6" type="primary">rbsK</name>
    <name evidence="6" type="ORF">PTI45_01268</name>
</gene>
<dbReference type="PRINTS" id="PR00990">
    <property type="entry name" value="RIBOKINASE"/>
</dbReference>
<organism evidence="6 7">
    <name type="scientific">Paenibacillus nuruki</name>
    <dbReference type="NCBI Taxonomy" id="1886670"/>
    <lineage>
        <taxon>Bacteria</taxon>
        <taxon>Bacillati</taxon>
        <taxon>Bacillota</taxon>
        <taxon>Bacilli</taxon>
        <taxon>Bacillales</taxon>
        <taxon>Paenibacillaceae</taxon>
        <taxon>Paenibacillus</taxon>
    </lineage>
</organism>
<dbReference type="PANTHER" id="PTHR10584">
    <property type="entry name" value="SUGAR KINASE"/>
    <property type="match status" value="1"/>
</dbReference>
<dbReference type="InterPro" id="IPR002139">
    <property type="entry name" value="Ribo/fructo_kinase"/>
</dbReference>
<reference evidence="6 7" key="1">
    <citation type="submission" date="2016-08" db="EMBL/GenBank/DDBJ databases">
        <title>Genome sequencing of Paenibacillus sp. TI45-13ar, isolated from Korean traditional nuruk.</title>
        <authorList>
            <person name="Kim S.-J."/>
        </authorList>
    </citation>
    <scope>NUCLEOTIDE SEQUENCE [LARGE SCALE GENOMIC DNA]</scope>
    <source>
        <strain evidence="6 7">TI45-13ar</strain>
    </source>
</reference>
<dbReference type="PATRIC" id="fig|1886670.3.peg.1293"/>
<dbReference type="STRING" id="1886670.PTI45_01268"/>
<dbReference type="Proteomes" id="UP000094578">
    <property type="component" value="Unassembled WGS sequence"/>
</dbReference>
<comment type="similarity">
    <text evidence="1 4">Belongs to the carbohydrate kinase PfkB family.</text>
</comment>